<proteinExistence type="predicted"/>
<feature type="compositionally biased region" description="Polar residues" evidence="1">
    <location>
        <begin position="67"/>
        <end position="90"/>
    </location>
</feature>
<keyword evidence="3" id="KW-1185">Reference proteome</keyword>
<reference evidence="3" key="1">
    <citation type="journal article" date="2011" name="Proc. Natl. Acad. Sci. U.S.A.">
        <title>Obligate biotrophy features unraveled by the genomic analysis of rust fungi.</title>
        <authorList>
            <person name="Duplessis S."/>
            <person name="Cuomo C.A."/>
            <person name="Lin Y.-C."/>
            <person name="Aerts A."/>
            <person name="Tisserant E."/>
            <person name="Veneault-Fourrey C."/>
            <person name="Joly D.L."/>
            <person name="Hacquard S."/>
            <person name="Amselem J."/>
            <person name="Cantarel B.L."/>
            <person name="Chiu R."/>
            <person name="Coutinho P.M."/>
            <person name="Feau N."/>
            <person name="Field M."/>
            <person name="Frey P."/>
            <person name="Gelhaye E."/>
            <person name="Goldberg J."/>
            <person name="Grabherr M.G."/>
            <person name="Kodira C.D."/>
            <person name="Kohler A."/>
            <person name="Kuees U."/>
            <person name="Lindquist E.A."/>
            <person name="Lucas S.M."/>
            <person name="Mago R."/>
            <person name="Mauceli E."/>
            <person name="Morin E."/>
            <person name="Murat C."/>
            <person name="Pangilinan J.L."/>
            <person name="Park R."/>
            <person name="Pearson M."/>
            <person name="Quesneville H."/>
            <person name="Rouhier N."/>
            <person name="Sakthikumar S."/>
            <person name="Salamov A.A."/>
            <person name="Schmutz J."/>
            <person name="Selles B."/>
            <person name="Shapiro H."/>
            <person name="Tanguay P."/>
            <person name="Tuskan G.A."/>
            <person name="Henrissat B."/>
            <person name="Van de Peer Y."/>
            <person name="Rouze P."/>
            <person name="Ellis J.G."/>
            <person name="Dodds P.N."/>
            <person name="Schein J.E."/>
            <person name="Zhong S."/>
            <person name="Hamelin R.C."/>
            <person name="Grigoriev I.V."/>
            <person name="Szabo L.J."/>
            <person name="Martin F."/>
        </authorList>
    </citation>
    <scope>NUCLEOTIDE SEQUENCE [LARGE SCALE GENOMIC DNA]</scope>
    <source>
        <strain evidence="3">98AG31 / pathotype 3-4-7</strain>
    </source>
</reference>
<protein>
    <submittedName>
        <fullName evidence="2">Uncharacterized protein</fullName>
    </submittedName>
</protein>
<accession>F4RJZ8</accession>
<dbReference type="GeneID" id="18929955"/>
<dbReference type="Proteomes" id="UP000001072">
    <property type="component" value="Unassembled WGS sequence"/>
</dbReference>
<feature type="region of interest" description="Disordered" evidence="1">
    <location>
        <begin position="1"/>
        <end position="153"/>
    </location>
</feature>
<dbReference type="HOGENOM" id="CLU_1390506_0_0_1"/>
<evidence type="ECO:0000313" key="3">
    <source>
        <dbReference type="Proteomes" id="UP000001072"/>
    </source>
</evidence>
<organism evidence="3">
    <name type="scientific">Melampsora larici-populina (strain 98AG31 / pathotype 3-4-7)</name>
    <name type="common">Poplar leaf rust fungus</name>
    <dbReference type="NCBI Taxonomy" id="747676"/>
    <lineage>
        <taxon>Eukaryota</taxon>
        <taxon>Fungi</taxon>
        <taxon>Dikarya</taxon>
        <taxon>Basidiomycota</taxon>
        <taxon>Pucciniomycotina</taxon>
        <taxon>Pucciniomycetes</taxon>
        <taxon>Pucciniales</taxon>
        <taxon>Melampsoraceae</taxon>
        <taxon>Melampsora</taxon>
    </lineage>
</organism>
<name>F4RJZ8_MELLP</name>
<dbReference type="EMBL" id="GL883104">
    <property type="protein sequence ID" value="EGG07402.1"/>
    <property type="molecule type" value="Genomic_DNA"/>
</dbReference>
<evidence type="ECO:0000256" key="1">
    <source>
        <dbReference type="SAM" id="MobiDB-lite"/>
    </source>
</evidence>
<dbReference type="InParanoid" id="F4RJZ8"/>
<evidence type="ECO:0000313" key="2">
    <source>
        <dbReference type="EMBL" id="EGG07402.1"/>
    </source>
</evidence>
<feature type="compositionally biased region" description="Basic and acidic residues" evidence="1">
    <location>
        <begin position="138"/>
        <end position="148"/>
    </location>
</feature>
<dbReference type="VEuPathDB" id="FungiDB:MELLADRAFT_62726"/>
<gene>
    <name evidence="2" type="ORF">MELLADRAFT_62726</name>
</gene>
<dbReference type="RefSeq" id="XP_007409309.1">
    <property type="nucleotide sequence ID" value="XM_007409247.1"/>
</dbReference>
<dbReference type="KEGG" id="mlr:MELLADRAFT_62726"/>
<dbReference type="AlphaFoldDB" id="F4RJZ8"/>
<feature type="compositionally biased region" description="Low complexity" evidence="1">
    <location>
        <begin position="1"/>
        <end position="17"/>
    </location>
</feature>
<sequence length="196" mass="21553">MSRAARYQPYARPPAKASKQASPEEVQPASCPTMGRRLRSQAGQVPPAAQSTSCVTPPPSQRPASGRSAQKPSRATPASTASQKPRTQSVKGKKKLPPINESPPPNRSFDDDNHINENNNDDYDDNFDSNRLNQNNHSDSEGSEDPKPKPTVQLVNPRWHNWMKQAQSLPGSYAISTKAKTNSMHLRPLYCPSVKT</sequence>